<comment type="similarity">
    <text evidence="3 13">Belongs to the SecB family.</text>
</comment>
<keyword evidence="5 13" id="KW-0963">Cytoplasm</keyword>
<evidence type="ECO:0000256" key="3">
    <source>
        <dbReference type="ARBA" id="ARBA00009990"/>
    </source>
</evidence>
<comment type="similarity">
    <text evidence="2 14">Belongs to the glutaredoxin family.</text>
</comment>
<proteinExistence type="inferred from homology"/>
<dbReference type="NCBIfam" id="TIGR02181">
    <property type="entry name" value="GRX_bact"/>
    <property type="match status" value="1"/>
</dbReference>
<evidence type="ECO:0000313" key="17">
    <source>
        <dbReference type="Proteomes" id="UP000325096"/>
    </source>
</evidence>
<evidence type="ECO:0000256" key="12">
    <source>
        <dbReference type="ARBA" id="ARBA00023284"/>
    </source>
</evidence>
<dbReference type="Pfam" id="PF00462">
    <property type="entry name" value="Glutaredoxin"/>
    <property type="match status" value="1"/>
</dbReference>
<gene>
    <name evidence="13 16" type="primary">secB</name>
    <name evidence="16" type="ORF">FZ929_17290</name>
</gene>
<dbReference type="GO" id="GO:0015038">
    <property type="term" value="F:glutathione disulfide oxidoreductase activity"/>
    <property type="evidence" value="ECO:0007669"/>
    <property type="project" value="UniProtKB-UniRule"/>
</dbReference>
<dbReference type="NCBIfam" id="NF004393">
    <property type="entry name" value="PRK05751.1-4"/>
    <property type="match status" value="1"/>
</dbReference>
<dbReference type="GO" id="GO:0005737">
    <property type="term" value="C:cytoplasm"/>
    <property type="evidence" value="ECO:0007669"/>
    <property type="project" value="UniProtKB-SubCell"/>
</dbReference>
<keyword evidence="10" id="KW-1015">Disulfide bond</keyword>
<reference evidence="16 17" key="1">
    <citation type="submission" date="2019-08" db="EMBL/GenBank/DDBJ databases">
        <title>Emergence of NDM-5-producing hypervirulent Klebsiella pneumoniae from clinical infections.</title>
        <authorList>
            <person name="Shen Z."/>
            <person name="Zhang H."/>
            <person name="Li M."/>
        </authorList>
    </citation>
    <scope>NUCLEOTIDE SEQUENCE [LARGE SCALE GENOMIC DNA]</scope>
    <source>
        <strain evidence="16 17">RJ18-06</strain>
    </source>
</reference>
<dbReference type="InterPro" id="IPR011900">
    <property type="entry name" value="GRX_bact"/>
</dbReference>
<evidence type="ECO:0000256" key="6">
    <source>
        <dbReference type="ARBA" id="ARBA00022927"/>
    </source>
</evidence>
<comment type="subunit">
    <text evidence="13">Homotetramer, a dimer of dimers. One homotetramer interacts with 1 SecA dimer.</text>
</comment>
<organism evidence="16 17">
    <name type="scientific">Klebsiella pneumoniae</name>
    <dbReference type="NCBI Taxonomy" id="573"/>
    <lineage>
        <taxon>Bacteria</taxon>
        <taxon>Pseudomonadati</taxon>
        <taxon>Pseudomonadota</taxon>
        <taxon>Gammaproteobacteria</taxon>
        <taxon>Enterobacterales</taxon>
        <taxon>Enterobacteriaceae</taxon>
        <taxon>Klebsiella/Raoultella group</taxon>
        <taxon>Klebsiella</taxon>
        <taxon>Klebsiella pneumoniae complex</taxon>
    </lineage>
</organism>
<evidence type="ECO:0000313" key="16">
    <source>
        <dbReference type="EMBL" id="QEP91778.1"/>
    </source>
</evidence>
<sequence>MANIEIYTKATCPFCIRAKALLNSKGVTFHELPIDGDAAKREEMIQRSGRTTVPQIFIDAQHIGGCDDLYALDSRGGLDPSCANFCALFGGSAYLRTTRKGFTMSEQNSTEMTFQIQRIYTKDISFEAPNAPQVFQKDWQPEVKLDLDTASTQLAEGVYEVVLRVTVTAALGEETAFLCEVQQGGIFSIDGIEGTQMAHCLGAYCPNILFPYARECITSPVSRGTFPQLNLAPVNFDALFMNYLQQQAGEGAEQHQDA</sequence>
<evidence type="ECO:0000256" key="11">
    <source>
        <dbReference type="ARBA" id="ARBA00023186"/>
    </source>
</evidence>
<evidence type="ECO:0000256" key="14">
    <source>
        <dbReference type="RuleBase" id="RU364065"/>
    </source>
</evidence>
<dbReference type="InterPro" id="IPR002109">
    <property type="entry name" value="Glutaredoxin"/>
</dbReference>
<keyword evidence="6 13" id="KW-0653">Protein transport</keyword>
<evidence type="ECO:0000256" key="9">
    <source>
        <dbReference type="ARBA" id="ARBA00023116"/>
    </source>
</evidence>
<dbReference type="Gene3D" id="3.40.30.10">
    <property type="entry name" value="Glutaredoxin"/>
    <property type="match status" value="1"/>
</dbReference>
<evidence type="ECO:0000256" key="1">
    <source>
        <dbReference type="ARBA" id="ARBA00004496"/>
    </source>
</evidence>
<keyword evidence="9" id="KW-0215">Deoxyribonucleotide synthesis</keyword>
<dbReference type="PANTHER" id="PTHR36918:SF1">
    <property type="entry name" value="PROTEIN-EXPORT PROTEIN SECB"/>
    <property type="match status" value="1"/>
</dbReference>
<dbReference type="FunFam" id="3.40.30.10:FF:000018">
    <property type="entry name" value="Glutaredoxin"/>
    <property type="match status" value="1"/>
</dbReference>
<dbReference type="NCBIfam" id="TIGR00809">
    <property type="entry name" value="secB"/>
    <property type="match status" value="1"/>
</dbReference>
<dbReference type="CDD" id="cd00557">
    <property type="entry name" value="Translocase_SecB"/>
    <property type="match status" value="1"/>
</dbReference>
<feature type="domain" description="Glutaredoxin" evidence="15">
    <location>
        <begin position="4"/>
        <end position="63"/>
    </location>
</feature>
<dbReference type="AlphaFoldDB" id="A0A5C2LHQ7"/>
<dbReference type="GO" id="GO:0051082">
    <property type="term" value="F:unfolded protein binding"/>
    <property type="evidence" value="ECO:0007669"/>
    <property type="project" value="InterPro"/>
</dbReference>
<dbReference type="InterPro" id="IPR011767">
    <property type="entry name" value="GLR_AS"/>
</dbReference>
<dbReference type="PANTHER" id="PTHR36918">
    <property type="match status" value="1"/>
</dbReference>
<dbReference type="GO" id="GO:0051262">
    <property type="term" value="P:protein tetramerization"/>
    <property type="evidence" value="ECO:0007669"/>
    <property type="project" value="InterPro"/>
</dbReference>
<dbReference type="InterPro" id="IPR035958">
    <property type="entry name" value="SecB-like_sf"/>
</dbReference>
<keyword evidence="8 13" id="KW-0811">Translocation</keyword>
<keyword evidence="12 14" id="KW-0676">Redox-active center</keyword>
<keyword evidence="7 14" id="KW-0249">Electron transport</keyword>
<dbReference type="HAMAP" id="MF_00821">
    <property type="entry name" value="SecB"/>
    <property type="match status" value="1"/>
</dbReference>
<evidence type="ECO:0000256" key="4">
    <source>
        <dbReference type="ARBA" id="ARBA00022448"/>
    </source>
</evidence>
<dbReference type="EMBL" id="CP043669">
    <property type="protein sequence ID" value="QEP91778.1"/>
    <property type="molecule type" value="Genomic_DNA"/>
</dbReference>
<dbReference type="GO" id="GO:0009263">
    <property type="term" value="P:deoxyribonucleotide biosynthetic process"/>
    <property type="evidence" value="ECO:0007669"/>
    <property type="project" value="UniProtKB-KW"/>
</dbReference>
<dbReference type="PROSITE" id="PS51354">
    <property type="entry name" value="GLUTAREDOXIN_2"/>
    <property type="match status" value="1"/>
</dbReference>
<evidence type="ECO:0000256" key="8">
    <source>
        <dbReference type="ARBA" id="ARBA00023010"/>
    </source>
</evidence>
<dbReference type="Proteomes" id="UP000325096">
    <property type="component" value="Chromosome"/>
</dbReference>
<keyword evidence="11 13" id="KW-0143">Chaperone</keyword>
<evidence type="ECO:0000256" key="7">
    <source>
        <dbReference type="ARBA" id="ARBA00022982"/>
    </source>
</evidence>
<dbReference type="FunFam" id="3.10.420.10:FF:000001">
    <property type="entry name" value="Protein-export chaperone SecB"/>
    <property type="match status" value="1"/>
</dbReference>
<comment type="function">
    <text evidence="13">One of the proteins required for the normal export of preproteins out of the cell cytoplasm. It is a molecular chaperone that binds to a subset of precursor proteins, maintaining them in a translocation-competent state. It also specifically binds to its receptor SecA.</text>
</comment>
<evidence type="ECO:0000256" key="10">
    <source>
        <dbReference type="ARBA" id="ARBA00023157"/>
    </source>
</evidence>
<evidence type="ECO:0000256" key="13">
    <source>
        <dbReference type="HAMAP-Rule" id="MF_00821"/>
    </source>
</evidence>
<dbReference type="NCBIfam" id="NF007923">
    <property type="entry name" value="PRK10638.1"/>
    <property type="match status" value="1"/>
</dbReference>
<dbReference type="PRINTS" id="PR01594">
    <property type="entry name" value="SECBCHAPRONE"/>
</dbReference>
<evidence type="ECO:0000256" key="2">
    <source>
        <dbReference type="ARBA" id="ARBA00007787"/>
    </source>
</evidence>
<comment type="subcellular location">
    <subcellularLocation>
        <location evidence="1 13">Cytoplasm</location>
    </subcellularLocation>
</comment>
<dbReference type="SUPFAM" id="SSF54611">
    <property type="entry name" value="SecB-like"/>
    <property type="match status" value="1"/>
</dbReference>
<dbReference type="SUPFAM" id="SSF52833">
    <property type="entry name" value="Thioredoxin-like"/>
    <property type="match status" value="1"/>
</dbReference>
<evidence type="ECO:0000259" key="15">
    <source>
        <dbReference type="Pfam" id="PF00462"/>
    </source>
</evidence>
<dbReference type="InterPro" id="IPR036249">
    <property type="entry name" value="Thioredoxin-like_sf"/>
</dbReference>
<dbReference type="CDD" id="cd03418">
    <property type="entry name" value="GRX_GRXb_1_3_like"/>
    <property type="match status" value="1"/>
</dbReference>
<evidence type="ECO:0000256" key="5">
    <source>
        <dbReference type="ARBA" id="ARBA00022490"/>
    </source>
</evidence>
<name>A0A5C2LHQ7_KLEPN</name>
<dbReference type="GO" id="GO:0006457">
    <property type="term" value="P:protein folding"/>
    <property type="evidence" value="ECO:0007669"/>
    <property type="project" value="UniProtKB-UniRule"/>
</dbReference>
<comment type="function">
    <text evidence="14">Has a glutathione-disulfide oxidoreductase activity in the presence of NADPH and glutathione reductase. Reduces low molecular weight disulfides and proteins.</text>
</comment>
<dbReference type="GO" id="GO:0015031">
    <property type="term" value="P:protein transport"/>
    <property type="evidence" value="ECO:0007669"/>
    <property type="project" value="UniProtKB-UniRule"/>
</dbReference>
<dbReference type="NCBIfam" id="NF004390">
    <property type="entry name" value="PRK05751.1-1"/>
    <property type="match status" value="1"/>
</dbReference>
<keyword evidence="4 13" id="KW-0813">Transport</keyword>
<dbReference type="GO" id="GO:0045454">
    <property type="term" value="P:cell redox homeostasis"/>
    <property type="evidence" value="ECO:0007669"/>
    <property type="project" value="InterPro"/>
</dbReference>
<dbReference type="Gene3D" id="3.10.420.10">
    <property type="entry name" value="SecB-like"/>
    <property type="match status" value="1"/>
</dbReference>
<dbReference type="InterPro" id="IPR003708">
    <property type="entry name" value="SecB"/>
</dbReference>
<protein>
    <recommendedName>
        <fullName evidence="13">Protein-export protein SecB</fullName>
    </recommendedName>
</protein>
<dbReference type="Pfam" id="PF02556">
    <property type="entry name" value="SecB"/>
    <property type="match status" value="1"/>
</dbReference>
<accession>A0A5C2LHQ7</accession>
<dbReference type="PROSITE" id="PS00195">
    <property type="entry name" value="GLUTAREDOXIN_1"/>
    <property type="match status" value="1"/>
</dbReference>